<dbReference type="InterPro" id="IPR000182">
    <property type="entry name" value="GNAT_dom"/>
</dbReference>
<dbReference type="SUPFAM" id="SSF55729">
    <property type="entry name" value="Acyl-CoA N-acyltransferases (Nat)"/>
    <property type="match status" value="1"/>
</dbReference>
<dbReference type="PROSITE" id="PS51186">
    <property type="entry name" value="GNAT"/>
    <property type="match status" value="1"/>
</dbReference>
<keyword evidence="1" id="KW-0808">Transferase</keyword>
<dbReference type="PANTHER" id="PTHR43877:SF2">
    <property type="entry name" value="AMINOALKYLPHOSPHONATE N-ACETYLTRANSFERASE-RELATED"/>
    <property type="match status" value="1"/>
</dbReference>
<evidence type="ECO:0000259" key="3">
    <source>
        <dbReference type="PROSITE" id="PS51186"/>
    </source>
</evidence>
<reference evidence="4 5" key="1">
    <citation type="submission" date="2019-07" db="EMBL/GenBank/DDBJ databases">
        <title>Whole genome shotgun sequence of Nocardia ninae NBRC 108245.</title>
        <authorList>
            <person name="Hosoyama A."/>
            <person name="Uohara A."/>
            <person name="Ohji S."/>
            <person name="Ichikawa N."/>
        </authorList>
    </citation>
    <scope>NUCLEOTIDE SEQUENCE [LARGE SCALE GENOMIC DNA]</scope>
    <source>
        <strain evidence="4 5">NBRC 108245</strain>
    </source>
</reference>
<evidence type="ECO:0000313" key="4">
    <source>
        <dbReference type="EMBL" id="GEM39169.1"/>
    </source>
</evidence>
<dbReference type="RefSeq" id="WP_147132496.1">
    <property type="nucleotide sequence ID" value="NZ_BJXA01000022.1"/>
</dbReference>
<dbReference type="Pfam" id="PF00583">
    <property type="entry name" value="Acetyltransf_1"/>
    <property type="match status" value="1"/>
</dbReference>
<dbReference type="EMBL" id="BJXA01000022">
    <property type="protein sequence ID" value="GEM39169.1"/>
    <property type="molecule type" value="Genomic_DNA"/>
</dbReference>
<dbReference type="InterPro" id="IPR050832">
    <property type="entry name" value="Bact_Acetyltransf"/>
</dbReference>
<protein>
    <recommendedName>
        <fullName evidence="3">N-acetyltransferase domain-containing protein</fullName>
    </recommendedName>
</protein>
<dbReference type="PANTHER" id="PTHR43877">
    <property type="entry name" value="AMINOALKYLPHOSPHONATE N-ACETYLTRANSFERASE-RELATED-RELATED"/>
    <property type="match status" value="1"/>
</dbReference>
<dbReference type="GO" id="GO:0016747">
    <property type="term" value="F:acyltransferase activity, transferring groups other than amino-acyl groups"/>
    <property type="evidence" value="ECO:0007669"/>
    <property type="project" value="InterPro"/>
</dbReference>
<dbReference type="Gene3D" id="3.40.630.30">
    <property type="match status" value="1"/>
</dbReference>
<evidence type="ECO:0000313" key="5">
    <source>
        <dbReference type="Proteomes" id="UP000321424"/>
    </source>
</evidence>
<keyword evidence="2" id="KW-0012">Acyltransferase</keyword>
<organism evidence="4 5">
    <name type="scientific">Nocardia ninae NBRC 108245</name>
    <dbReference type="NCBI Taxonomy" id="1210091"/>
    <lineage>
        <taxon>Bacteria</taxon>
        <taxon>Bacillati</taxon>
        <taxon>Actinomycetota</taxon>
        <taxon>Actinomycetes</taxon>
        <taxon>Mycobacteriales</taxon>
        <taxon>Nocardiaceae</taxon>
        <taxon>Nocardia</taxon>
    </lineage>
</organism>
<accession>A0A511MF13</accession>
<gene>
    <name evidence="4" type="ORF">NN4_36880</name>
</gene>
<feature type="domain" description="N-acetyltransferase" evidence="3">
    <location>
        <begin position="8"/>
        <end position="161"/>
    </location>
</feature>
<dbReference type="AlphaFoldDB" id="A0A511MF13"/>
<name>A0A511MF13_9NOCA</name>
<sequence length="164" mass="17679">MTEGVAVVLLRPAGPADVTTIAQIWYAGWCDAHLGNIPDELITVRPRESFDTRAAQRVPDTTVATVGDAVAGFVMVHGDEVDQVYVSGDHRGSGVAASLLAAAESRVRADGHQRVWLAVVPGNTRARKFYEKHGWSDEGLFVHKAPGPAGPVDVPAHRYVKRFD</sequence>
<dbReference type="OrthoDB" id="5243635at2"/>
<dbReference type="InterPro" id="IPR016181">
    <property type="entry name" value="Acyl_CoA_acyltransferase"/>
</dbReference>
<proteinExistence type="predicted"/>
<comment type="caution">
    <text evidence="4">The sequence shown here is derived from an EMBL/GenBank/DDBJ whole genome shotgun (WGS) entry which is preliminary data.</text>
</comment>
<dbReference type="Proteomes" id="UP000321424">
    <property type="component" value="Unassembled WGS sequence"/>
</dbReference>
<evidence type="ECO:0000256" key="1">
    <source>
        <dbReference type="ARBA" id="ARBA00022679"/>
    </source>
</evidence>
<evidence type="ECO:0000256" key="2">
    <source>
        <dbReference type="ARBA" id="ARBA00023315"/>
    </source>
</evidence>
<keyword evidence="5" id="KW-1185">Reference proteome</keyword>